<dbReference type="Pfam" id="PF22505">
    <property type="entry name" value="RNase_J_b_CASP"/>
    <property type="match status" value="1"/>
</dbReference>
<evidence type="ECO:0000313" key="3">
    <source>
        <dbReference type="EMBL" id="QJG67215.1"/>
    </source>
</evidence>
<dbReference type="Proteomes" id="UP000501060">
    <property type="component" value="Chromosome"/>
</dbReference>
<dbReference type="PANTHER" id="PTHR43694:SF1">
    <property type="entry name" value="RIBONUCLEASE J"/>
    <property type="match status" value="1"/>
</dbReference>
<dbReference type="Gene3D" id="3.10.20.580">
    <property type="match status" value="1"/>
</dbReference>
<dbReference type="Gene3D" id="3.60.15.10">
    <property type="entry name" value="Ribonuclease Z/Hydroxyacylglutathione hydrolase-like"/>
    <property type="match status" value="1"/>
</dbReference>
<dbReference type="InterPro" id="IPR055132">
    <property type="entry name" value="RNase_J_b_CASP"/>
</dbReference>
<dbReference type="SUPFAM" id="SSF56281">
    <property type="entry name" value="Metallo-hydrolase/oxidoreductase"/>
    <property type="match status" value="1"/>
</dbReference>
<gene>
    <name evidence="3" type="ORF">HGG69_02785</name>
</gene>
<dbReference type="AlphaFoldDB" id="A0A858U7H8"/>
<dbReference type="InterPro" id="IPR036866">
    <property type="entry name" value="RibonucZ/Hydroxyglut_hydro"/>
</dbReference>
<protein>
    <submittedName>
        <fullName evidence="3">Ribonuclease J</fullName>
    </submittedName>
</protein>
<accession>A0A858U7H8</accession>
<dbReference type="EMBL" id="CP051481">
    <property type="protein sequence ID" value="QJG67215.1"/>
    <property type="molecule type" value="Genomic_DNA"/>
</dbReference>
<dbReference type="InterPro" id="IPR041636">
    <property type="entry name" value="RNase_J_C"/>
</dbReference>
<reference evidence="3 4" key="1">
    <citation type="submission" date="2020-04" db="EMBL/GenBank/DDBJ databases">
        <title>Novel Mycoplasma species detected in Phocoena phocoena (harbor porpoise) from the USA.</title>
        <authorList>
            <person name="Volokhov D.V."/>
        </authorList>
    </citation>
    <scope>NUCLEOTIDE SEQUENCE [LARGE SCALE GENOMIC DNA]</scope>
    <source>
        <strain evidence="3 4">Phocoena C-264-GEN</strain>
    </source>
</reference>
<feature type="domain" description="Ribonuclease J C-terminal" evidence="1">
    <location>
        <begin position="451"/>
        <end position="551"/>
    </location>
</feature>
<organism evidence="3 4">
    <name type="scientific">Mycoplasma phocoenae</name>
    <dbReference type="NCBI Taxonomy" id="754517"/>
    <lineage>
        <taxon>Bacteria</taxon>
        <taxon>Bacillati</taxon>
        <taxon>Mycoplasmatota</taxon>
        <taxon>Mollicutes</taxon>
        <taxon>Mycoplasmataceae</taxon>
        <taxon>Mycoplasma</taxon>
    </lineage>
</organism>
<dbReference type="InterPro" id="IPR042173">
    <property type="entry name" value="RNase_J_2"/>
</dbReference>
<proteinExistence type="predicted"/>
<dbReference type="KEGG" id="mphe:HGG69_02785"/>
<dbReference type="PANTHER" id="PTHR43694">
    <property type="entry name" value="RIBONUCLEASE J"/>
    <property type="match status" value="1"/>
</dbReference>
<keyword evidence="4" id="KW-1185">Reference proteome</keyword>
<evidence type="ECO:0000313" key="4">
    <source>
        <dbReference type="Proteomes" id="UP000501060"/>
    </source>
</evidence>
<evidence type="ECO:0000259" key="1">
    <source>
        <dbReference type="Pfam" id="PF17770"/>
    </source>
</evidence>
<dbReference type="Gene3D" id="3.40.50.10710">
    <property type="entry name" value="Metallo-hydrolase/oxidoreductase"/>
    <property type="match status" value="1"/>
</dbReference>
<evidence type="ECO:0000259" key="2">
    <source>
        <dbReference type="Pfam" id="PF22505"/>
    </source>
</evidence>
<feature type="domain" description="Ribonuclease J beta-CASP" evidence="2">
    <location>
        <begin position="222"/>
        <end position="336"/>
    </location>
</feature>
<name>A0A858U7H8_9MOLU</name>
<dbReference type="Pfam" id="PF17770">
    <property type="entry name" value="RNase_J_C"/>
    <property type="match status" value="1"/>
</dbReference>
<sequence length="551" mass="62762">MEKINFLALGGQDENGKNCYILEIDSKLFVINSGTKVPINSHNGIDTLIADTQYLEKHQKNIEGVFITDVHNESFSALPWLLMNIKGLKIYTSSFNKFVILDRISKYNIEHNDFEVITLNQPKKFGNVLVTPLNLAGALPGILGFNFNVRKGNILFLTNFVNGNLGPYGNTNFKRIKEKIGDDPVEILIMDSGKSNSPGKTIDKLWVSQKIEYKFKEAKKDERIIVGLYDEDMITAHEVLLLAKKYNRPVITYGRNYSILIELVKKMNPKLQWPEFIDYRTSNSAENAVILVTGAIERLYARFLRIASQNDVYLKIKDTDCVIIIAPPVNGLEVNYALTLDEIARNTPNIIELTSSEYYSCNPAKQDLIDVIKFFRPKHFIPIQGLYRYFVLATQEATAVTSLNKNNCIILNNGKVAEFTKFELTSQKHTIRGIGDVIIDGFGVGDISHEVIKERETLARDGMIAVSCLIDHKTKKPISELSIVGYGVISSENKEQIHGIINKYFKKELEENGGSYKDLRETQERLRRVFRKRIFRELYKEPLVVVTLYEI</sequence>
<dbReference type="RefSeq" id="WP_169605264.1">
    <property type="nucleotide sequence ID" value="NZ_CP051481.1"/>
</dbReference>